<dbReference type="Pfam" id="PF03092">
    <property type="entry name" value="BT1"/>
    <property type="match status" value="2"/>
</dbReference>
<dbReference type="EMBL" id="JABANM010012001">
    <property type="protein sequence ID" value="KAF4736752.1"/>
    <property type="molecule type" value="Genomic_DNA"/>
</dbReference>
<keyword evidence="6 8" id="KW-0472">Membrane</keyword>
<dbReference type="SUPFAM" id="SSF103473">
    <property type="entry name" value="MFS general substrate transporter"/>
    <property type="match status" value="1"/>
</dbReference>
<accession>A0A7J6SVY3</accession>
<feature type="region of interest" description="Disordered" evidence="7">
    <location>
        <begin position="61"/>
        <end position="91"/>
    </location>
</feature>
<evidence type="ECO:0000256" key="8">
    <source>
        <dbReference type="SAM" id="Phobius"/>
    </source>
</evidence>
<evidence type="ECO:0000256" key="2">
    <source>
        <dbReference type="ARBA" id="ARBA00007015"/>
    </source>
</evidence>
<proteinExistence type="inferred from homology"/>
<evidence type="ECO:0000256" key="7">
    <source>
        <dbReference type="SAM" id="MobiDB-lite"/>
    </source>
</evidence>
<sequence>MTDRLLINPCLGLFHCPLSSVELDAGPAEPSPIELPQQGGLAHQLCLDFLFGPEGPTSLKPRRAGRRVGRLRGGVRDDAGTGASPEDTHGQDLGHYADRSWKVRLRWWLMMYTTFTEGLEEGLQLNVVYYMKEDLLMSPATSALVWGISRIPWLLKPLLAQLSWKVDFFHRFASDSIPIFGYRRKPYLIGSAGVHVEDNQGGGREAINNIVADFFWVRAVGIVISSYGTGLLLEVFKPHVVFVLFGVFPATTCITTWFMHEEPVHVGQGGVERGVLVDASDAPSFGDHLSKQYNEVAAALGTNSTLTASLVYFFFYMSGPNYDQALYYYYIDKLGFSPEIMGQVQMFKGTARLTGPLLYKFFLSRVSFKSLVGGLTVVSLPLYMLPALLTTGISRQLGIPDAAFAISGEYVREAVLNIQVLPPIALATKLAPVGLEGTLFSLFTTVQNLSAGTSRLTSSAAIAMFGVDSPEFKGITALILFCGMSLLAPLPILSAIPEEEDAVEEPTYRVMEVRENRIGESTAIPSPVTGVEEVVSDEVSSMDSAISVLSPLGQGRRLSGV</sequence>
<comment type="similarity">
    <text evidence="2">Belongs to the major facilitator superfamily. Folate-biopterin transporter (TC 2.A.71) family.</text>
</comment>
<feature type="transmembrane region" description="Helical" evidence="8">
    <location>
        <begin position="240"/>
        <end position="259"/>
    </location>
</feature>
<evidence type="ECO:0000313" key="9">
    <source>
        <dbReference type="EMBL" id="KAF4736752.1"/>
    </source>
</evidence>
<evidence type="ECO:0000256" key="6">
    <source>
        <dbReference type="ARBA" id="ARBA00023136"/>
    </source>
</evidence>
<evidence type="ECO:0000256" key="5">
    <source>
        <dbReference type="ARBA" id="ARBA00022989"/>
    </source>
</evidence>
<dbReference type="InterPro" id="IPR036259">
    <property type="entry name" value="MFS_trans_sf"/>
</dbReference>
<evidence type="ECO:0000256" key="1">
    <source>
        <dbReference type="ARBA" id="ARBA00004141"/>
    </source>
</evidence>
<dbReference type="GO" id="GO:0016020">
    <property type="term" value="C:membrane"/>
    <property type="evidence" value="ECO:0007669"/>
    <property type="project" value="UniProtKB-SubCell"/>
</dbReference>
<evidence type="ECO:0000256" key="4">
    <source>
        <dbReference type="ARBA" id="ARBA00022692"/>
    </source>
</evidence>
<comment type="subcellular location">
    <subcellularLocation>
        <location evidence="1">Membrane</location>
        <topology evidence="1">Multi-pass membrane protein</topology>
    </subcellularLocation>
</comment>
<evidence type="ECO:0000256" key="3">
    <source>
        <dbReference type="ARBA" id="ARBA00022448"/>
    </source>
</evidence>
<keyword evidence="4 8" id="KW-0812">Transmembrane</keyword>
<dbReference type="InterPro" id="IPR039309">
    <property type="entry name" value="BT1"/>
</dbReference>
<dbReference type="AlphaFoldDB" id="A0A7J6SVY3"/>
<feature type="transmembrane region" description="Helical" evidence="8">
    <location>
        <begin position="296"/>
        <end position="315"/>
    </location>
</feature>
<dbReference type="PANTHER" id="PTHR31585:SF0">
    <property type="entry name" value="FOLATE-BIOPTERIN TRANSPORTER 1, CHLOROPLASTIC"/>
    <property type="match status" value="1"/>
</dbReference>
<dbReference type="PANTHER" id="PTHR31585">
    <property type="entry name" value="FOLATE-BIOPTERIN TRANSPORTER 1, CHLOROPLASTIC"/>
    <property type="match status" value="1"/>
</dbReference>
<name>A0A7J6SVY3_PEROL</name>
<organism evidence="9 10">
    <name type="scientific">Perkinsus olseni</name>
    <name type="common">Perkinsus atlanticus</name>
    <dbReference type="NCBI Taxonomy" id="32597"/>
    <lineage>
        <taxon>Eukaryota</taxon>
        <taxon>Sar</taxon>
        <taxon>Alveolata</taxon>
        <taxon>Perkinsozoa</taxon>
        <taxon>Perkinsea</taxon>
        <taxon>Perkinsida</taxon>
        <taxon>Perkinsidae</taxon>
        <taxon>Perkinsus</taxon>
    </lineage>
</organism>
<keyword evidence="3" id="KW-0813">Transport</keyword>
<reference evidence="9 10" key="1">
    <citation type="submission" date="2020-04" db="EMBL/GenBank/DDBJ databases">
        <title>Perkinsus olseni comparative genomics.</title>
        <authorList>
            <person name="Bogema D.R."/>
        </authorList>
    </citation>
    <scope>NUCLEOTIDE SEQUENCE [LARGE SCALE GENOMIC DNA]</scope>
    <source>
        <strain evidence="9">ATCC PRA-205</strain>
    </source>
</reference>
<keyword evidence="5 8" id="KW-1133">Transmembrane helix</keyword>
<dbReference type="Proteomes" id="UP000574390">
    <property type="component" value="Unassembled WGS sequence"/>
</dbReference>
<protein>
    <submittedName>
        <fullName evidence="9">Uncharacterized protein</fullName>
    </submittedName>
</protein>
<feature type="transmembrane region" description="Helical" evidence="8">
    <location>
        <begin position="214"/>
        <end position="233"/>
    </location>
</feature>
<evidence type="ECO:0000313" key="10">
    <source>
        <dbReference type="Proteomes" id="UP000574390"/>
    </source>
</evidence>
<gene>
    <name evidence="9" type="ORF">FOZ62_021642</name>
</gene>
<feature type="compositionally biased region" description="Basic residues" evidence="7">
    <location>
        <begin position="61"/>
        <end position="70"/>
    </location>
</feature>
<dbReference type="Gene3D" id="1.20.1250.20">
    <property type="entry name" value="MFS general substrate transporter like domains"/>
    <property type="match status" value="1"/>
</dbReference>
<comment type="caution">
    <text evidence="9">The sequence shown here is derived from an EMBL/GenBank/DDBJ whole genome shotgun (WGS) entry which is preliminary data.</text>
</comment>
<feature type="transmembrane region" description="Helical" evidence="8">
    <location>
        <begin position="370"/>
        <end position="389"/>
    </location>
</feature>